<reference evidence="2 3" key="1">
    <citation type="submission" date="2019-09" db="EMBL/GenBank/DDBJ databases">
        <title>Goodfellowia gen. nov., a new genus of the Pseudonocardineae related to Actinoalloteichus, containing Goodfellowia coeruleoviolacea gen. nov., comb. nov. gen. nov., comb. nov.</title>
        <authorList>
            <person name="Labeda D."/>
        </authorList>
    </citation>
    <scope>NUCLEOTIDE SEQUENCE [LARGE SCALE GENOMIC DNA]</scope>
    <source>
        <strain evidence="2 3">AN110305</strain>
    </source>
</reference>
<feature type="transmembrane region" description="Helical" evidence="1">
    <location>
        <begin position="55"/>
        <end position="74"/>
    </location>
</feature>
<reference evidence="2 3" key="2">
    <citation type="submission" date="2019-09" db="EMBL/GenBank/DDBJ databases">
        <authorList>
            <person name="Jin C."/>
        </authorList>
    </citation>
    <scope>NUCLEOTIDE SEQUENCE [LARGE SCALE GENOMIC DNA]</scope>
    <source>
        <strain evidence="2 3">AN110305</strain>
    </source>
</reference>
<feature type="transmembrane region" description="Helical" evidence="1">
    <location>
        <begin position="32"/>
        <end position="49"/>
    </location>
</feature>
<keyword evidence="1" id="KW-0812">Transmembrane</keyword>
<sequence length="166" mass="18252">MLPHVSPAASAADDQQVSYRLAPAQRTRMRRVAGYLLIVPAVGIVATWLAGPGPWTVLVLLGVGFAVATVALVYPTAGRTVVDGAGIHANRPLSRHHYRWADITAVEVVRTRDRSGVQTRLAVRTGRRRPHLLPAPRSYSLWADPRFEDRATEIILAARQRQPGQR</sequence>
<evidence type="ECO:0008006" key="4">
    <source>
        <dbReference type="Google" id="ProtNLM"/>
    </source>
</evidence>
<protein>
    <recommendedName>
        <fullName evidence="4">PH domain-containing protein</fullName>
    </recommendedName>
</protein>
<dbReference type="EMBL" id="VUOB01000042">
    <property type="protein sequence ID" value="KAA2258121.1"/>
    <property type="molecule type" value="Genomic_DNA"/>
</dbReference>
<evidence type="ECO:0000313" key="3">
    <source>
        <dbReference type="Proteomes" id="UP000323454"/>
    </source>
</evidence>
<keyword evidence="3" id="KW-1185">Reference proteome</keyword>
<dbReference type="Proteomes" id="UP000323454">
    <property type="component" value="Unassembled WGS sequence"/>
</dbReference>
<dbReference type="OrthoDB" id="4248771at2"/>
<evidence type="ECO:0000313" key="2">
    <source>
        <dbReference type="EMBL" id="KAA2258121.1"/>
    </source>
</evidence>
<accession>A0A5B2X4S5</accession>
<dbReference type="AlphaFoldDB" id="A0A5B2X4S5"/>
<organism evidence="2 3">
    <name type="scientific">Solihabitans fulvus</name>
    <dbReference type="NCBI Taxonomy" id="1892852"/>
    <lineage>
        <taxon>Bacteria</taxon>
        <taxon>Bacillati</taxon>
        <taxon>Actinomycetota</taxon>
        <taxon>Actinomycetes</taxon>
        <taxon>Pseudonocardiales</taxon>
        <taxon>Pseudonocardiaceae</taxon>
        <taxon>Solihabitans</taxon>
    </lineage>
</organism>
<comment type="caution">
    <text evidence="2">The sequence shown here is derived from an EMBL/GenBank/DDBJ whole genome shotgun (WGS) entry which is preliminary data.</text>
</comment>
<keyword evidence="1" id="KW-0472">Membrane</keyword>
<name>A0A5B2X4S5_9PSEU</name>
<evidence type="ECO:0000256" key="1">
    <source>
        <dbReference type="SAM" id="Phobius"/>
    </source>
</evidence>
<keyword evidence="1" id="KW-1133">Transmembrane helix</keyword>
<gene>
    <name evidence="2" type="ORF">F0L68_24410</name>
</gene>
<proteinExistence type="predicted"/>